<evidence type="ECO:0000256" key="2">
    <source>
        <dbReference type="ARBA" id="ARBA00023315"/>
    </source>
</evidence>
<keyword evidence="1" id="KW-0808">Transferase</keyword>
<dbReference type="Pfam" id="PF00583">
    <property type="entry name" value="Acetyltransf_1"/>
    <property type="match status" value="1"/>
</dbReference>
<dbReference type="GO" id="GO:0008080">
    <property type="term" value="F:N-acetyltransferase activity"/>
    <property type="evidence" value="ECO:0007669"/>
    <property type="project" value="UniProtKB-ARBA"/>
</dbReference>
<dbReference type="Gene3D" id="3.40.630.30">
    <property type="match status" value="1"/>
</dbReference>
<evidence type="ECO:0000313" key="4">
    <source>
        <dbReference type="EMBL" id="RCW68587.1"/>
    </source>
</evidence>
<keyword evidence="5" id="KW-1185">Reference proteome</keyword>
<evidence type="ECO:0000259" key="3">
    <source>
        <dbReference type="PROSITE" id="PS51186"/>
    </source>
</evidence>
<sequence>MHAPTFRFATPSDVDRCHEIEFRAYEGDEAASREKIAKRIAEYPEGFLLMQFGDEVVGFINSGCANEVVLADNSFKELKGHDPQAPHVVIMSVAIDPLRQGAGFSIPLMDAFVKAMRERGKRSIHLMCKERYVDLYCRLGFSYAKLSASDLAGITWHEMRMDL</sequence>
<dbReference type="CDD" id="cd04301">
    <property type="entry name" value="NAT_SF"/>
    <property type="match status" value="1"/>
</dbReference>
<keyword evidence="4" id="KW-0689">Ribosomal protein</keyword>
<keyword evidence="4" id="KW-0687">Ribonucleoprotein</keyword>
<evidence type="ECO:0000256" key="1">
    <source>
        <dbReference type="ARBA" id="ARBA00022679"/>
    </source>
</evidence>
<dbReference type="EMBL" id="QPJK01000007">
    <property type="protein sequence ID" value="RCW68587.1"/>
    <property type="molecule type" value="Genomic_DNA"/>
</dbReference>
<accession>A0A368XQ00</accession>
<proteinExistence type="predicted"/>
<dbReference type="PANTHER" id="PTHR10908:SF0">
    <property type="entry name" value="SEROTONIN N-ACETYLTRANSFERASE"/>
    <property type="match status" value="1"/>
</dbReference>
<dbReference type="GO" id="GO:0005840">
    <property type="term" value="C:ribosome"/>
    <property type="evidence" value="ECO:0007669"/>
    <property type="project" value="UniProtKB-KW"/>
</dbReference>
<dbReference type="RefSeq" id="WP_114470125.1">
    <property type="nucleotide sequence ID" value="NZ_QPJK01000007.1"/>
</dbReference>
<dbReference type="OrthoDB" id="9800962at2"/>
<feature type="domain" description="N-acetyltransferase" evidence="3">
    <location>
        <begin position="4"/>
        <end position="163"/>
    </location>
</feature>
<organism evidence="4 5">
    <name type="scientific">Pseudorhodoferax soli</name>
    <dbReference type="NCBI Taxonomy" id="545864"/>
    <lineage>
        <taxon>Bacteria</taxon>
        <taxon>Pseudomonadati</taxon>
        <taxon>Pseudomonadota</taxon>
        <taxon>Betaproteobacteria</taxon>
        <taxon>Burkholderiales</taxon>
        <taxon>Comamonadaceae</taxon>
    </lineage>
</organism>
<protein>
    <submittedName>
        <fullName evidence="4">Ribosomal protein S18 acetylase RimI-like enzyme</fullName>
    </submittedName>
</protein>
<comment type="caution">
    <text evidence="4">The sequence shown here is derived from an EMBL/GenBank/DDBJ whole genome shotgun (WGS) entry which is preliminary data.</text>
</comment>
<dbReference type="PROSITE" id="PS51186">
    <property type="entry name" value="GNAT"/>
    <property type="match status" value="1"/>
</dbReference>
<dbReference type="PANTHER" id="PTHR10908">
    <property type="entry name" value="SEROTONIN N-ACETYLTRANSFERASE"/>
    <property type="match status" value="1"/>
</dbReference>
<gene>
    <name evidence="4" type="ORF">DES41_107108</name>
</gene>
<name>A0A368XQ00_9BURK</name>
<dbReference type="InterPro" id="IPR016181">
    <property type="entry name" value="Acyl_CoA_acyltransferase"/>
</dbReference>
<evidence type="ECO:0000313" key="5">
    <source>
        <dbReference type="Proteomes" id="UP000252884"/>
    </source>
</evidence>
<reference evidence="4 5" key="1">
    <citation type="submission" date="2018-07" db="EMBL/GenBank/DDBJ databases">
        <title>Genomic Encyclopedia of Type Strains, Phase IV (KMG-IV): sequencing the most valuable type-strain genomes for metagenomic binning, comparative biology and taxonomic classification.</title>
        <authorList>
            <person name="Goeker M."/>
        </authorList>
    </citation>
    <scope>NUCLEOTIDE SEQUENCE [LARGE SCALE GENOMIC DNA]</scope>
    <source>
        <strain evidence="4 5">DSM 21634</strain>
    </source>
</reference>
<dbReference type="Proteomes" id="UP000252884">
    <property type="component" value="Unassembled WGS sequence"/>
</dbReference>
<dbReference type="InterPro" id="IPR051635">
    <property type="entry name" value="SNAT-like"/>
</dbReference>
<dbReference type="InterPro" id="IPR000182">
    <property type="entry name" value="GNAT_dom"/>
</dbReference>
<dbReference type="AlphaFoldDB" id="A0A368XQ00"/>
<dbReference type="SUPFAM" id="SSF55729">
    <property type="entry name" value="Acyl-CoA N-acyltransferases (Nat)"/>
    <property type="match status" value="1"/>
</dbReference>
<keyword evidence="2" id="KW-0012">Acyltransferase</keyword>